<dbReference type="SUPFAM" id="SSF69754">
    <property type="entry name" value="Ribosome binding protein Y (YfiA homologue)"/>
    <property type="match status" value="1"/>
</dbReference>
<dbReference type="Gene3D" id="3.30.160.100">
    <property type="entry name" value="Ribosome hibernation promotion factor-like"/>
    <property type="match status" value="1"/>
</dbReference>
<dbReference type="AlphaFoldDB" id="A0A497XPR7"/>
<dbReference type="Gene3D" id="3.30.505.50">
    <property type="entry name" value="Sigma 54 modulation/S30EA ribosomal protein, C-terminal domain"/>
    <property type="match status" value="1"/>
</dbReference>
<dbReference type="EMBL" id="RCCJ01000001">
    <property type="protein sequence ID" value="RLJ70888.1"/>
    <property type="molecule type" value="Genomic_DNA"/>
</dbReference>
<dbReference type="Pfam" id="PF02482">
    <property type="entry name" value="Ribosomal_S30AE"/>
    <property type="match status" value="1"/>
</dbReference>
<evidence type="ECO:0000313" key="8">
    <source>
        <dbReference type="Proteomes" id="UP000267841"/>
    </source>
</evidence>
<dbReference type="PANTHER" id="PTHR33231">
    <property type="entry name" value="30S RIBOSOMAL PROTEIN"/>
    <property type="match status" value="1"/>
</dbReference>
<dbReference type="InterPro" id="IPR032528">
    <property type="entry name" value="Ribosom_S30AE_C"/>
</dbReference>
<protein>
    <recommendedName>
        <fullName evidence="3 4">Ribosome hibernation promoting factor</fullName>
        <shortName evidence="4">HPF</shortName>
    </recommendedName>
</protein>
<evidence type="ECO:0000256" key="2">
    <source>
        <dbReference type="ARBA" id="ARBA00038695"/>
    </source>
</evidence>
<evidence type="ECO:0000256" key="1">
    <source>
        <dbReference type="ARBA" id="ARBA00022845"/>
    </source>
</evidence>
<dbReference type="InterPro" id="IPR003489">
    <property type="entry name" value="RHF/RaiA"/>
</dbReference>
<dbReference type="HAMAP" id="MF_00839">
    <property type="entry name" value="HPF"/>
    <property type="match status" value="1"/>
</dbReference>
<keyword evidence="8" id="KW-1185">Reference proteome</keyword>
<evidence type="ECO:0000259" key="6">
    <source>
        <dbReference type="Pfam" id="PF16321"/>
    </source>
</evidence>
<feature type="coiled-coil region" evidence="5">
    <location>
        <begin position="90"/>
        <end position="117"/>
    </location>
</feature>
<reference evidence="7 8" key="1">
    <citation type="submission" date="2018-10" db="EMBL/GenBank/DDBJ databases">
        <title>Genomic Encyclopedia of Archaeal and Bacterial Type Strains, Phase II (KMG-II): from individual species to whole genera.</title>
        <authorList>
            <person name="Goeker M."/>
        </authorList>
    </citation>
    <scope>NUCLEOTIDE SEQUENCE [LARGE SCALE GENOMIC DNA]</scope>
    <source>
        <strain evidence="7 8">DSM 16510</strain>
    </source>
</reference>
<dbReference type="NCBIfam" id="TIGR00741">
    <property type="entry name" value="yfiA"/>
    <property type="match status" value="1"/>
</dbReference>
<comment type="subcellular location">
    <subcellularLocation>
        <location evidence="4">Cytoplasm</location>
    </subcellularLocation>
</comment>
<dbReference type="GO" id="GO:0043024">
    <property type="term" value="F:ribosomal small subunit binding"/>
    <property type="evidence" value="ECO:0007669"/>
    <property type="project" value="TreeGrafter"/>
</dbReference>
<comment type="subunit">
    <text evidence="2">Associates exclusively with 100S ribosomes, which are dimers of 70S ribosomes.</text>
</comment>
<dbReference type="RefSeq" id="WP_121011331.1">
    <property type="nucleotide sequence ID" value="NZ_RCCJ01000001.1"/>
</dbReference>
<keyword evidence="7" id="KW-0687">Ribonucleoprotein</keyword>
<dbReference type="Pfam" id="PF16321">
    <property type="entry name" value="Ribosom_S30AE_C"/>
    <property type="match status" value="1"/>
</dbReference>
<dbReference type="InterPro" id="IPR050574">
    <property type="entry name" value="HPF/YfiA_ribosome-assoc"/>
</dbReference>
<dbReference type="InterPro" id="IPR038416">
    <property type="entry name" value="Ribosom_S30AE_C_sf"/>
</dbReference>
<evidence type="ECO:0000256" key="5">
    <source>
        <dbReference type="SAM" id="Coils"/>
    </source>
</evidence>
<keyword evidence="1 4" id="KW-0810">Translation regulation</keyword>
<comment type="function">
    <text evidence="4">Required for dimerization of active 70S ribosomes into 100S ribosomes in stationary phase; 100S ribosomes are translationally inactive and sometimes present during exponential growth.</text>
</comment>
<dbReference type="PANTHER" id="PTHR33231:SF1">
    <property type="entry name" value="30S RIBOSOMAL PROTEIN"/>
    <property type="match status" value="1"/>
</dbReference>
<evidence type="ECO:0000313" key="7">
    <source>
        <dbReference type="EMBL" id="RLJ70888.1"/>
    </source>
</evidence>
<keyword evidence="4" id="KW-0963">Cytoplasm</keyword>
<feature type="domain" description="Sigma 54 modulation/S30EA ribosomal protein C-terminal" evidence="6">
    <location>
        <begin position="137"/>
        <end position="192"/>
    </location>
</feature>
<evidence type="ECO:0000256" key="3">
    <source>
        <dbReference type="ARBA" id="ARBA00041148"/>
    </source>
</evidence>
<accession>A0A497XPR7</accession>
<sequence>MNIEFRGVDVQITDAMKSFIEGKLKRFDRYLKEAGEDQVEIIVSISAVRSRHKDFAGDSKPIVYRVDMHMYLKNIPHGSIHAWEEDIDVFTALDQVLDEIERQLIKLKQRRLEQRRVSAKIKEQMHAPEPIAPEEREKPLIVEEELVLDKPMSVEDALFELEQSHAFFLPFLDIETGNLRIVYRKKGGNFGLINTKCKFS</sequence>
<comment type="caution">
    <text evidence="7">The sequence shown here is derived from an EMBL/GenBank/DDBJ whole genome shotgun (WGS) entry which is preliminary data.</text>
</comment>
<keyword evidence="5" id="KW-0175">Coiled coil</keyword>
<dbReference type="OrthoDB" id="9794975at2"/>
<dbReference type="GO" id="GO:0045900">
    <property type="term" value="P:negative regulation of translational elongation"/>
    <property type="evidence" value="ECO:0007669"/>
    <property type="project" value="TreeGrafter"/>
</dbReference>
<keyword evidence="7" id="KW-0689">Ribosomal protein</keyword>
<comment type="subunit">
    <text evidence="4">Interacts with 100S ribosomes.</text>
</comment>
<organism evidence="7 8">
    <name type="scientific">Hydrogenivirga caldilitoris</name>
    <dbReference type="NCBI Taxonomy" id="246264"/>
    <lineage>
        <taxon>Bacteria</taxon>
        <taxon>Pseudomonadati</taxon>
        <taxon>Aquificota</taxon>
        <taxon>Aquificia</taxon>
        <taxon>Aquificales</taxon>
        <taxon>Aquificaceae</taxon>
        <taxon>Hydrogenivirga</taxon>
    </lineage>
</organism>
<comment type="similarity">
    <text evidence="4">Belongs to the HPF/YfiA ribosome-associated protein family. Long HPF subfamily.</text>
</comment>
<dbReference type="InterPro" id="IPR036567">
    <property type="entry name" value="RHF-like"/>
</dbReference>
<dbReference type="GO" id="GO:0022627">
    <property type="term" value="C:cytosolic small ribosomal subunit"/>
    <property type="evidence" value="ECO:0007669"/>
    <property type="project" value="TreeGrafter"/>
</dbReference>
<name>A0A497XPR7_9AQUI</name>
<dbReference type="Proteomes" id="UP000267841">
    <property type="component" value="Unassembled WGS sequence"/>
</dbReference>
<gene>
    <name evidence="4" type="primary">hpf</name>
    <name evidence="7" type="ORF">BCF55_1175</name>
</gene>
<dbReference type="InterPro" id="IPR034694">
    <property type="entry name" value="HPF_long/plastid"/>
</dbReference>
<proteinExistence type="inferred from homology"/>
<evidence type="ECO:0000256" key="4">
    <source>
        <dbReference type="HAMAP-Rule" id="MF_00839"/>
    </source>
</evidence>